<dbReference type="PANTHER" id="PTHR48111">
    <property type="entry name" value="REGULATOR OF RPOS"/>
    <property type="match status" value="1"/>
</dbReference>
<feature type="domain" description="Response regulatory" evidence="8">
    <location>
        <begin position="23"/>
        <end position="140"/>
    </location>
</feature>
<dbReference type="PROSITE" id="PS51755">
    <property type="entry name" value="OMPR_PHOB"/>
    <property type="match status" value="1"/>
</dbReference>
<dbReference type="EMBL" id="AP027142">
    <property type="protein sequence ID" value="BDV34425.1"/>
    <property type="molecule type" value="Genomic_DNA"/>
</dbReference>
<dbReference type="Pfam" id="PF00486">
    <property type="entry name" value="Trans_reg_C"/>
    <property type="match status" value="1"/>
</dbReference>
<dbReference type="SUPFAM" id="SSF52172">
    <property type="entry name" value="CheY-like"/>
    <property type="match status" value="1"/>
</dbReference>
<evidence type="ECO:0000256" key="6">
    <source>
        <dbReference type="PROSITE-ProRule" id="PRU00169"/>
    </source>
</evidence>
<feature type="modified residue" description="4-aspartylphosphate" evidence="6">
    <location>
        <position position="72"/>
    </location>
</feature>
<keyword evidence="3" id="KW-0805">Transcription regulation</keyword>
<dbReference type="SMART" id="SM00862">
    <property type="entry name" value="Trans_reg_C"/>
    <property type="match status" value="1"/>
</dbReference>
<evidence type="ECO:0000256" key="4">
    <source>
        <dbReference type="ARBA" id="ARBA00023125"/>
    </source>
</evidence>
<dbReference type="InterPro" id="IPR001867">
    <property type="entry name" value="OmpR/PhoB-type_DNA-bd"/>
</dbReference>
<accession>A0ABM8E960</accession>
<evidence type="ECO:0000313" key="11">
    <source>
        <dbReference type="Proteomes" id="UP001317629"/>
    </source>
</evidence>
<dbReference type="InterPro" id="IPR036388">
    <property type="entry name" value="WH-like_DNA-bd_sf"/>
</dbReference>
<evidence type="ECO:0000256" key="2">
    <source>
        <dbReference type="ARBA" id="ARBA00023012"/>
    </source>
</evidence>
<keyword evidence="5" id="KW-0804">Transcription</keyword>
<dbReference type="PROSITE" id="PS50110">
    <property type="entry name" value="RESPONSE_REGULATORY"/>
    <property type="match status" value="1"/>
</dbReference>
<gene>
    <name evidence="10" type="ORF">SS37A_19540</name>
</gene>
<dbReference type="Gene3D" id="6.10.250.690">
    <property type="match status" value="1"/>
</dbReference>
<feature type="DNA-binding region" description="OmpR/PhoB-type" evidence="7">
    <location>
        <begin position="150"/>
        <end position="248"/>
    </location>
</feature>
<dbReference type="InterPro" id="IPR039420">
    <property type="entry name" value="WalR-like"/>
</dbReference>
<sequence>MRASPPLHAASTQNPSAGAKGAHILVVDDDRRIRALLTRYLMREGYFVSAAADAREASALLVDFAFDLIVLDCMMPGESGTQFAARLREGPEPLRSAPILMLTALHETRNRVEGLEAGVDDYLAKPFDPRELSLRIASILRRARRPESVDPLVRFGPFAYDPARAELATQAGEAVRLTTRERDMLQILVEHAGAIVSRQTLASRESEPKAAERSVDVEIARLRRKIELDSGAPRYLQTVRGQGYRLVVDAPRARKMQS</sequence>
<keyword evidence="11" id="KW-1185">Reference proteome</keyword>
<dbReference type="InterPro" id="IPR001789">
    <property type="entry name" value="Sig_transdc_resp-reg_receiver"/>
</dbReference>
<dbReference type="Pfam" id="PF00072">
    <property type="entry name" value="Response_reg"/>
    <property type="match status" value="1"/>
</dbReference>
<dbReference type="Gene3D" id="1.10.10.10">
    <property type="entry name" value="Winged helix-like DNA-binding domain superfamily/Winged helix DNA-binding domain"/>
    <property type="match status" value="1"/>
</dbReference>
<dbReference type="InterPro" id="IPR016032">
    <property type="entry name" value="Sig_transdc_resp-reg_C-effctor"/>
</dbReference>
<evidence type="ECO:0000256" key="3">
    <source>
        <dbReference type="ARBA" id="ARBA00023015"/>
    </source>
</evidence>
<feature type="domain" description="OmpR/PhoB-type" evidence="9">
    <location>
        <begin position="150"/>
        <end position="248"/>
    </location>
</feature>
<evidence type="ECO:0000259" key="9">
    <source>
        <dbReference type="PROSITE" id="PS51755"/>
    </source>
</evidence>
<dbReference type="SUPFAM" id="SSF46894">
    <property type="entry name" value="C-terminal effector domain of the bipartite response regulators"/>
    <property type="match status" value="1"/>
</dbReference>
<dbReference type="SMART" id="SM00448">
    <property type="entry name" value="REC"/>
    <property type="match status" value="1"/>
</dbReference>
<evidence type="ECO:0000256" key="7">
    <source>
        <dbReference type="PROSITE-ProRule" id="PRU01091"/>
    </source>
</evidence>
<keyword evidence="2" id="KW-0902">Two-component regulatory system</keyword>
<proteinExistence type="predicted"/>
<dbReference type="InterPro" id="IPR011006">
    <property type="entry name" value="CheY-like_superfamily"/>
</dbReference>
<organism evidence="10 11">
    <name type="scientific">Methylocystis iwaonis</name>
    <dbReference type="NCBI Taxonomy" id="2885079"/>
    <lineage>
        <taxon>Bacteria</taxon>
        <taxon>Pseudomonadati</taxon>
        <taxon>Pseudomonadota</taxon>
        <taxon>Alphaproteobacteria</taxon>
        <taxon>Hyphomicrobiales</taxon>
        <taxon>Methylocystaceae</taxon>
        <taxon>Methylocystis</taxon>
    </lineage>
</organism>
<protein>
    <submittedName>
        <fullName evidence="10">DNA-binding response regulator</fullName>
    </submittedName>
</protein>
<keyword evidence="1 6" id="KW-0597">Phosphoprotein</keyword>
<dbReference type="Gene3D" id="3.40.50.2300">
    <property type="match status" value="1"/>
</dbReference>
<dbReference type="CDD" id="cd00383">
    <property type="entry name" value="trans_reg_C"/>
    <property type="match status" value="1"/>
</dbReference>
<dbReference type="Proteomes" id="UP001317629">
    <property type="component" value="Chromosome"/>
</dbReference>
<evidence type="ECO:0000313" key="10">
    <source>
        <dbReference type="EMBL" id="BDV34425.1"/>
    </source>
</evidence>
<name>A0ABM8E960_9HYPH</name>
<evidence type="ECO:0000259" key="8">
    <source>
        <dbReference type="PROSITE" id="PS50110"/>
    </source>
</evidence>
<dbReference type="PANTHER" id="PTHR48111:SF4">
    <property type="entry name" value="DNA-BINDING DUAL TRANSCRIPTIONAL REGULATOR OMPR"/>
    <property type="match status" value="1"/>
</dbReference>
<evidence type="ECO:0000256" key="5">
    <source>
        <dbReference type="ARBA" id="ARBA00023163"/>
    </source>
</evidence>
<dbReference type="GO" id="GO:0003677">
    <property type="term" value="F:DNA binding"/>
    <property type="evidence" value="ECO:0007669"/>
    <property type="project" value="UniProtKB-KW"/>
</dbReference>
<reference evidence="10 11" key="1">
    <citation type="journal article" date="2023" name="Int. J. Syst. Evol. Microbiol.">
        <title>Methylocystis iwaonis sp. nov., a type II methane-oxidizing bacterium from surface soil of a rice paddy field in Japan, and emended description of the genus Methylocystis (ex Whittenbury et al. 1970) Bowman et al. 1993.</title>
        <authorList>
            <person name="Kaise H."/>
            <person name="Sawadogo J.B."/>
            <person name="Alam M.S."/>
            <person name="Ueno C."/>
            <person name="Dianou D."/>
            <person name="Shinjo R."/>
            <person name="Asakawa S."/>
        </authorList>
    </citation>
    <scope>NUCLEOTIDE SEQUENCE [LARGE SCALE GENOMIC DNA]</scope>
    <source>
        <strain evidence="10 11">SS37A-Re</strain>
    </source>
</reference>
<evidence type="ECO:0000256" key="1">
    <source>
        <dbReference type="ARBA" id="ARBA00022553"/>
    </source>
</evidence>
<dbReference type="RefSeq" id="WP_281927604.1">
    <property type="nucleotide sequence ID" value="NZ_AP027142.1"/>
</dbReference>
<keyword evidence="4 7" id="KW-0238">DNA-binding</keyword>